<feature type="compositionally biased region" description="Low complexity" evidence="2">
    <location>
        <begin position="543"/>
        <end position="554"/>
    </location>
</feature>
<evidence type="ECO:0000256" key="2">
    <source>
        <dbReference type="SAM" id="MobiDB-lite"/>
    </source>
</evidence>
<dbReference type="GO" id="GO:0003677">
    <property type="term" value="F:DNA binding"/>
    <property type="evidence" value="ECO:0007669"/>
    <property type="project" value="UniProtKB-KW"/>
</dbReference>
<dbReference type="Pfam" id="PF09607">
    <property type="entry name" value="BrkDBD"/>
    <property type="match status" value="2"/>
</dbReference>
<feature type="compositionally biased region" description="Low complexity" evidence="2">
    <location>
        <begin position="563"/>
        <end position="572"/>
    </location>
</feature>
<feature type="compositionally biased region" description="Polar residues" evidence="2">
    <location>
        <begin position="807"/>
        <end position="816"/>
    </location>
</feature>
<feature type="domain" description="Brinker DNA-binding" evidence="3">
    <location>
        <begin position="43"/>
        <end position="99"/>
    </location>
</feature>
<feature type="region of interest" description="Disordered" evidence="2">
    <location>
        <begin position="178"/>
        <end position="205"/>
    </location>
</feature>
<organism evidence="4">
    <name type="scientific">Bracon brevicornis</name>
    <dbReference type="NCBI Taxonomy" id="1563983"/>
    <lineage>
        <taxon>Eukaryota</taxon>
        <taxon>Metazoa</taxon>
        <taxon>Ecdysozoa</taxon>
        <taxon>Arthropoda</taxon>
        <taxon>Hexapoda</taxon>
        <taxon>Insecta</taxon>
        <taxon>Pterygota</taxon>
        <taxon>Neoptera</taxon>
        <taxon>Endopterygota</taxon>
        <taxon>Hymenoptera</taxon>
        <taxon>Apocrita</taxon>
        <taxon>Ichneumonoidea</taxon>
        <taxon>Braconidae</taxon>
        <taxon>Braconinae</taxon>
        <taxon>Bracon</taxon>
    </lineage>
</organism>
<evidence type="ECO:0000256" key="1">
    <source>
        <dbReference type="ARBA" id="ARBA00023125"/>
    </source>
</evidence>
<feature type="compositionally biased region" description="Low complexity" evidence="2">
    <location>
        <begin position="719"/>
        <end position="732"/>
    </location>
</feature>
<gene>
    <name evidence="4" type="ORF">BBRV_LOCUS60635</name>
</gene>
<sequence>MAHSVSEILGENRNSVEAVNNTASNASNQNTTNQTRKAVGVVGSRRIFPPSFKLQVLESYRNDNDCRGNQRATARKYNIHRRQIQKWLQCEESLRSSSAESNSNNGGNANHNHNHRNNNSGATTSNIVNSAANIINTTTIVQTAEPTVVTTSPVMTPATVPATAAPTLNLSLARLHGDELPGRQQPPPPHPTSHQGGCSPTYTSSGTNPLPIHAFLMGYSDYSGKELHHHHPQHQLFHHPQKDVAAMHRYPIEHAGLTNESKLFALNHPAYEQSASSGYHNGNDVKLYHQAQTQQHHQSELDPYQNNHGYKGIIGNIRDNQIIRSTMHHSPPYVPPSTVAYVLTPLSSVSPHSSSASSHSYGRDAESPGNEALVPAIKSERTSPDSLATPVACSEPPSSFGVTATTSCSRIVNPASQHINVSASGIVPYEHTLQTTGLAPCLDVSVNLHTVSVSVKREPMYFGGENYGEMRIKNEVQGICGPAACATSDRWEGQGAIGERRASHYDNVLSMSGNNSQVNSRTTSPAHVSRYSPASSPREAANSSSRSTTSSWSDSEIDSLDYSSSRPNPASDSSRRRSFSLRFKLDVLDAFHHDDAIAGNQRATARKFGINRRQVQKWLGQETELRGEIKLRGGDSRQRLGPVQEPPEVAVDLRKGSSERSIDLGASSPSYYGDLPYQINSNYATAQREIEVLQRTGKLPCSTDNQTTSSIPSGYPGTPRSSYTDSQSSRSSDSPRDLRDSSLSDTSRVTLPPRKRSARTPACSSHTHPKKRKFRGTPEHGVRSSNNKEDNQDQLTQEAPLCLVKNKASSEASTPQRTERSARAVPTPPTPPSNNDAILFKPYLDNPVVRPTIEIAQEQREQSPRNNHRSVIVNNINPISVRNLNEERNHDYSVELSLRLPTSWNTPSHVIEFPESIRSAFARYQATPHYI</sequence>
<proteinExistence type="predicted"/>
<name>A0A6V7JXN8_9HYME</name>
<feature type="region of interest" description="Disordered" evidence="2">
    <location>
        <begin position="97"/>
        <end position="124"/>
    </location>
</feature>
<accession>A0A6V7JXN8</accession>
<protein>
    <recommendedName>
        <fullName evidence="3">Brinker DNA-binding domain-containing protein</fullName>
    </recommendedName>
</protein>
<dbReference type="AlphaFoldDB" id="A0A6V7JXN8"/>
<keyword evidence="1" id="KW-0238">DNA-binding</keyword>
<feature type="region of interest" description="Disordered" evidence="2">
    <location>
        <begin position="806"/>
        <end position="837"/>
    </location>
</feature>
<feature type="compositionally biased region" description="Basic and acidic residues" evidence="2">
    <location>
        <begin position="733"/>
        <end position="742"/>
    </location>
</feature>
<feature type="compositionally biased region" description="Basic and acidic residues" evidence="2">
    <location>
        <begin position="776"/>
        <end position="791"/>
    </location>
</feature>
<evidence type="ECO:0000313" key="4">
    <source>
        <dbReference type="EMBL" id="CAD1554996.1"/>
    </source>
</evidence>
<feature type="domain" description="Brinker DNA-binding" evidence="3">
    <location>
        <begin position="576"/>
        <end position="626"/>
    </location>
</feature>
<feature type="region of interest" description="Disordered" evidence="2">
    <location>
        <begin position="509"/>
        <end position="576"/>
    </location>
</feature>
<evidence type="ECO:0000259" key="3">
    <source>
        <dbReference type="Pfam" id="PF09607"/>
    </source>
</evidence>
<dbReference type="PANTHER" id="PTHR33215">
    <property type="entry name" value="PROTEIN DISTAL ANTENNA"/>
    <property type="match status" value="1"/>
</dbReference>
<dbReference type="Gene3D" id="1.10.10.60">
    <property type="entry name" value="Homeodomain-like"/>
    <property type="match status" value="2"/>
</dbReference>
<feature type="compositionally biased region" description="Polar residues" evidence="2">
    <location>
        <begin position="702"/>
        <end position="712"/>
    </location>
</feature>
<feature type="region of interest" description="Disordered" evidence="2">
    <location>
        <begin position="698"/>
        <end position="794"/>
    </location>
</feature>
<dbReference type="EMBL" id="CADCXW020000021">
    <property type="protein sequence ID" value="CAD1554996.1"/>
    <property type="molecule type" value="Genomic_DNA"/>
</dbReference>
<dbReference type="InterPro" id="IPR051839">
    <property type="entry name" value="RD_transcriptional_regulator"/>
</dbReference>
<feature type="compositionally biased region" description="Polar residues" evidence="2">
    <location>
        <begin position="509"/>
        <end position="526"/>
    </location>
</feature>
<dbReference type="InterPro" id="IPR018586">
    <property type="entry name" value="Brinker_DNA-bd"/>
</dbReference>
<reference evidence="4" key="1">
    <citation type="submission" date="2020-07" db="EMBL/GenBank/DDBJ databases">
        <authorList>
            <person name="Ferguson B K."/>
        </authorList>
    </citation>
    <scope>NUCLEOTIDE SEQUENCE</scope>
    <source>
        <strain evidence="4">L06</strain>
    </source>
</reference>
<dbReference type="PANTHER" id="PTHR33215:SF13">
    <property type="entry name" value="PROTEIN DISTAL ANTENNA"/>
    <property type="match status" value="1"/>
</dbReference>